<evidence type="ECO:0000256" key="10">
    <source>
        <dbReference type="ARBA" id="ARBA00023180"/>
    </source>
</evidence>
<dbReference type="GO" id="GO:0035805">
    <property type="term" value="C:egg coat"/>
    <property type="evidence" value="ECO:0007669"/>
    <property type="project" value="UniProtKB-SubCell"/>
</dbReference>
<evidence type="ECO:0000256" key="11">
    <source>
        <dbReference type="ARBA" id="ARBA00023279"/>
    </source>
</evidence>
<keyword evidence="10" id="KW-0325">Glycoprotein</keyword>
<dbReference type="AlphaFoldDB" id="A0A4W3IAW8"/>
<keyword evidence="6" id="KW-0812">Transmembrane</keyword>
<dbReference type="Pfam" id="PF23344">
    <property type="entry name" value="ZP-N"/>
    <property type="match status" value="1"/>
</dbReference>
<evidence type="ECO:0000256" key="5">
    <source>
        <dbReference type="ARBA" id="ARBA00022685"/>
    </source>
</evidence>
<reference evidence="21" key="1">
    <citation type="journal article" date="2006" name="Science">
        <title>Ancient noncoding elements conserved in the human genome.</title>
        <authorList>
            <person name="Venkatesh B."/>
            <person name="Kirkness E.F."/>
            <person name="Loh Y.H."/>
            <person name="Halpern A.L."/>
            <person name="Lee A.P."/>
            <person name="Johnson J."/>
            <person name="Dandona N."/>
            <person name="Viswanathan L.D."/>
            <person name="Tay A."/>
            <person name="Venter J.C."/>
            <person name="Strausberg R.L."/>
            <person name="Brenner S."/>
        </authorList>
    </citation>
    <scope>NUCLEOTIDE SEQUENCE [LARGE SCALE GENOMIC DNA]</scope>
</reference>
<evidence type="ECO:0000259" key="19">
    <source>
        <dbReference type="PROSITE" id="PS51448"/>
    </source>
</evidence>
<dbReference type="InterPro" id="IPR055355">
    <property type="entry name" value="ZP-C"/>
</dbReference>
<feature type="disulfide bond" evidence="17">
    <location>
        <begin position="103"/>
        <end position="118"/>
    </location>
</feature>
<dbReference type="CDD" id="cd00111">
    <property type="entry name" value="Trefoil"/>
    <property type="match status" value="1"/>
</dbReference>
<evidence type="ECO:0000256" key="14">
    <source>
        <dbReference type="ARBA" id="ARBA00040238"/>
    </source>
</evidence>
<feature type="disulfide bond" evidence="17">
    <location>
        <begin position="93"/>
        <end position="119"/>
    </location>
</feature>
<dbReference type="Pfam" id="PF00088">
    <property type="entry name" value="Trefoil"/>
    <property type="match status" value="1"/>
</dbReference>
<keyword evidence="2" id="KW-1003">Cell membrane</keyword>
<dbReference type="Gene3D" id="2.60.40.3210">
    <property type="entry name" value="Zona pellucida, ZP-N domain"/>
    <property type="match status" value="1"/>
</dbReference>
<keyword evidence="21" id="KW-1185">Reference proteome</keyword>
<organism evidence="20 21">
    <name type="scientific">Callorhinchus milii</name>
    <name type="common">Ghost shark</name>
    <dbReference type="NCBI Taxonomy" id="7868"/>
    <lineage>
        <taxon>Eukaryota</taxon>
        <taxon>Metazoa</taxon>
        <taxon>Chordata</taxon>
        <taxon>Craniata</taxon>
        <taxon>Vertebrata</taxon>
        <taxon>Chondrichthyes</taxon>
        <taxon>Holocephali</taxon>
        <taxon>Chimaeriformes</taxon>
        <taxon>Callorhinchidae</taxon>
        <taxon>Callorhinchus</taxon>
    </lineage>
</organism>
<dbReference type="InterPro" id="IPR042235">
    <property type="entry name" value="ZP-C_dom"/>
</dbReference>
<dbReference type="Gene3D" id="4.10.110.10">
    <property type="entry name" value="Spasmolytic Protein, domain 1"/>
    <property type="match status" value="1"/>
</dbReference>
<evidence type="ECO:0000313" key="20">
    <source>
        <dbReference type="Ensembl" id="ENSCMIP00000025842.1"/>
    </source>
</evidence>
<feature type="region of interest" description="Disordered" evidence="18">
    <location>
        <begin position="1"/>
        <end position="25"/>
    </location>
</feature>
<dbReference type="InterPro" id="IPR051148">
    <property type="entry name" value="Zona_Pellucida_Domain_gp"/>
</dbReference>
<evidence type="ECO:0000256" key="8">
    <source>
        <dbReference type="ARBA" id="ARBA00023136"/>
    </source>
</evidence>
<keyword evidence="4" id="KW-0272">Extracellular matrix</keyword>
<comment type="subcellular location">
    <subcellularLocation>
        <location evidence="1">Cell membrane</location>
        <topology evidence="1">Single-pass type I membrane protein</topology>
    </subcellularLocation>
    <subcellularLocation>
        <location evidence="12">Zona pellucida</location>
    </subcellularLocation>
</comment>
<keyword evidence="3" id="KW-0964">Secreted</keyword>
<sequence length="372" mass="40623">MAPASSASPESSALPSAAVPSATTPRNFGMPSLNPFASLPPSHLQVAPEDLPIRLRPTFSHPPPPRQLGIVLHYLEAHHSVTFSFIADEGDTCDVDAQHRIACGNPAISEVACHLKGCCFDAPKRVECTRDLFSIVIPKDVTVPPLNLSSVSLANGRASECSPKVRTAAFIVFRFPVSACGTTQVVRWFFLGGELHVECRFAGDAELPFQVLVNTPAPPSLVVKAGVLNMEMRIAKGKWLEQLYSTWYAKADYPVLKFLRQPVFVEVRVLNRTDAHINLMLYDCWATPSPDSDHRTQWRILVNGWFQTLVSATAATNYICIVPFVSGGRSKVLTVKEMQEVWGRRVIEGTVDEEEGLEMGLAGGKGGDEAKA</sequence>
<dbReference type="STRING" id="7868.ENSCMIP00000025842"/>
<name>A0A4W3IAW8_CALMI</name>
<dbReference type="Gene3D" id="2.60.40.4100">
    <property type="entry name" value="Zona pellucida, ZP-C domain"/>
    <property type="match status" value="1"/>
</dbReference>
<evidence type="ECO:0000256" key="13">
    <source>
        <dbReference type="ARBA" id="ARBA00037545"/>
    </source>
</evidence>
<feature type="compositionally biased region" description="Low complexity" evidence="18">
    <location>
        <begin position="1"/>
        <end position="22"/>
    </location>
</feature>
<keyword evidence="11" id="KW-0278">Fertilization</keyword>
<protein>
    <recommendedName>
        <fullName evidence="14">Zona pellucida sperm-binding protein 4</fullName>
    </recommendedName>
    <alternativeName>
        <fullName evidence="16">Zona pellucida glycoprotein 4</fullName>
    </alternativeName>
    <alternativeName>
        <fullName evidence="15">Zona pellucida protein B</fullName>
    </alternativeName>
</protein>
<dbReference type="InParanoid" id="A0A4W3IAW8"/>
<reference evidence="21" key="2">
    <citation type="journal article" date="2007" name="PLoS Biol.">
        <title>Survey sequencing and comparative analysis of the elephant shark (Callorhinchus milii) genome.</title>
        <authorList>
            <person name="Venkatesh B."/>
            <person name="Kirkness E.F."/>
            <person name="Loh Y.H."/>
            <person name="Halpern A.L."/>
            <person name="Lee A.P."/>
            <person name="Johnson J."/>
            <person name="Dandona N."/>
            <person name="Viswanathan L.D."/>
            <person name="Tay A."/>
            <person name="Venter J.C."/>
            <person name="Strausberg R.L."/>
            <person name="Brenner S."/>
        </authorList>
    </citation>
    <scope>NUCLEOTIDE SEQUENCE [LARGE SCALE GENOMIC DNA]</scope>
</reference>
<comment type="caution">
    <text evidence="17">Lacks conserved residue(s) required for the propagation of feature annotation.</text>
</comment>
<accession>A0A4W3IAW8</accession>
<evidence type="ECO:0000256" key="3">
    <source>
        <dbReference type="ARBA" id="ARBA00022525"/>
    </source>
</evidence>
<keyword evidence="8" id="KW-0472">Membrane</keyword>
<reference evidence="20" key="4">
    <citation type="submission" date="2025-08" db="UniProtKB">
        <authorList>
            <consortium name="Ensembl"/>
        </authorList>
    </citation>
    <scope>IDENTIFICATION</scope>
</reference>
<dbReference type="InterPro" id="IPR000519">
    <property type="entry name" value="P_trefoil_dom"/>
</dbReference>
<dbReference type="Pfam" id="PF00100">
    <property type="entry name" value="Zona_pellucida"/>
    <property type="match status" value="1"/>
</dbReference>
<dbReference type="GO" id="GO:0032190">
    <property type="term" value="F:acrosin binding"/>
    <property type="evidence" value="ECO:0007669"/>
    <property type="project" value="TreeGrafter"/>
</dbReference>
<evidence type="ECO:0000256" key="15">
    <source>
        <dbReference type="ARBA" id="ARBA00042273"/>
    </source>
</evidence>
<dbReference type="PANTHER" id="PTHR23343">
    <property type="entry name" value="ZONA PELLUCIDA SPERM-BINDING PROTEIN"/>
    <property type="match status" value="1"/>
</dbReference>
<dbReference type="GO" id="GO:0060468">
    <property type="term" value="P:prevention of polyspermy"/>
    <property type="evidence" value="ECO:0007669"/>
    <property type="project" value="TreeGrafter"/>
</dbReference>
<dbReference type="GO" id="GO:0005886">
    <property type="term" value="C:plasma membrane"/>
    <property type="evidence" value="ECO:0007669"/>
    <property type="project" value="UniProtKB-SubCell"/>
</dbReference>
<dbReference type="InterPro" id="IPR001507">
    <property type="entry name" value="ZP_dom"/>
</dbReference>
<keyword evidence="7" id="KW-1133">Transmembrane helix</keyword>
<comment type="function">
    <text evidence="13">Component of the zona pellucida, an extracellular matrix surrounding oocytes which mediates sperm binding, induction of the acrosome reaction and prevents post-fertilization polyspermy. The zona pellucida is composed of 3 to 4 glycoproteins, ZP1, ZP2, ZP3, and ZP4. ZP4 may act as a sperm receptor.</text>
</comment>
<dbReference type="PROSITE" id="PS51448">
    <property type="entry name" value="P_TREFOIL_2"/>
    <property type="match status" value="1"/>
</dbReference>
<evidence type="ECO:0000256" key="16">
    <source>
        <dbReference type="ARBA" id="ARBA00042573"/>
    </source>
</evidence>
<evidence type="ECO:0000256" key="17">
    <source>
        <dbReference type="PROSITE-ProRule" id="PRU00779"/>
    </source>
</evidence>
<dbReference type="InterPro" id="IPR044913">
    <property type="entry name" value="P_trefoil_dom_sf"/>
</dbReference>
<dbReference type="PANTHER" id="PTHR23343:SF31">
    <property type="entry name" value="ZONA PELLUCIDA SPERM-BINDING PROTEIN 4"/>
    <property type="match status" value="1"/>
</dbReference>
<dbReference type="InterPro" id="IPR055356">
    <property type="entry name" value="ZP-N"/>
</dbReference>
<evidence type="ECO:0000256" key="7">
    <source>
        <dbReference type="ARBA" id="ARBA00022989"/>
    </source>
</evidence>
<dbReference type="SMART" id="SM00018">
    <property type="entry name" value="PD"/>
    <property type="match status" value="1"/>
</dbReference>
<dbReference type="Proteomes" id="UP000314986">
    <property type="component" value="Unassembled WGS sequence"/>
</dbReference>
<evidence type="ECO:0000256" key="1">
    <source>
        <dbReference type="ARBA" id="ARBA00004251"/>
    </source>
</evidence>
<dbReference type="SUPFAM" id="SSF57492">
    <property type="entry name" value="Trefoil"/>
    <property type="match status" value="1"/>
</dbReference>
<evidence type="ECO:0000256" key="12">
    <source>
        <dbReference type="ARBA" id="ARBA00024183"/>
    </source>
</evidence>
<dbReference type="GO" id="GO:0035804">
    <property type="term" value="F:structural constituent of egg coat"/>
    <property type="evidence" value="ECO:0007669"/>
    <property type="project" value="TreeGrafter"/>
</dbReference>
<keyword evidence="9 17" id="KW-1015">Disulfide bond</keyword>
<evidence type="ECO:0000256" key="2">
    <source>
        <dbReference type="ARBA" id="ARBA00022475"/>
    </source>
</evidence>
<proteinExistence type="predicted"/>
<evidence type="ECO:0000313" key="21">
    <source>
        <dbReference type="Proteomes" id="UP000314986"/>
    </source>
</evidence>
<evidence type="ECO:0000256" key="18">
    <source>
        <dbReference type="SAM" id="MobiDB-lite"/>
    </source>
</evidence>
<dbReference type="GO" id="GO:0007339">
    <property type="term" value="P:binding of sperm to zona pellucida"/>
    <property type="evidence" value="ECO:0007669"/>
    <property type="project" value="TreeGrafter"/>
</dbReference>
<reference evidence="21" key="3">
    <citation type="journal article" date="2014" name="Nature">
        <title>Elephant shark genome provides unique insights into gnathostome evolution.</title>
        <authorList>
            <consortium name="International Elephant Shark Genome Sequencing Consortium"/>
            <person name="Venkatesh B."/>
            <person name="Lee A.P."/>
            <person name="Ravi V."/>
            <person name="Maurya A.K."/>
            <person name="Lian M.M."/>
            <person name="Swann J.B."/>
            <person name="Ohta Y."/>
            <person name="Flajnik M.F."/>
            <person name="Sutoh Y."/>
            <person name="Kasahara M."/>
            <person name="Hoon S."/>
            <person name="Gangu V."/>
            <person name="Roy S.W."/>
            <person name="Irimia M."/>
            <person name="Korzh V."/>
            <person name="Kondrychyn I."/>
            <person name="Lim Z.W."/>
            <person name="Tay B.H."/>
            <person name="Tohari S."/>
            <person name="Kong K.W."/>
            <person name="Ho S."/>
            <person name="Lorente-Galdos B."/>
            <person name="Quilez J."/>
            <person name="Marques-Bonet T."/>
            <person name="Raney B.J."/>
            <person name="Ingham P.W."/>
            <person name="Tay A."/>
            <person name="Hillier L.W."/>
            <person name="Minx P."/>
            <person name="Boehm T."/>
            <person name="Wilson R.K."/>
            <person name="Brenner S."/>
            <person name="Warren W.C."/>
        </authorList>
    </citation>
    <scope>NUCLEOTIDE SEQUENCE [LARGE SCALE GENOMIC DNA]</scope>
</reference>
<evidence type="ECO:0000256" key="6">
    <source>
        <dbReference type="ARBA" id="ARBA00022692"/>
    </source>
</evidence>
<keyword evidence="5" id="KW-0165">Cleavage on pair of basic residues</keyword>
<feature type="domain" description="P-type" evidence="19">
    <location>
        <begin position="91"/>
        <end position="132"/>
    </location>
</feature>
<evidence type="ECO:0000256" key="4">
    <source>
        <dbReference type="ARBA" id="ARBA00022530"/>
    </source>
</evidence>
<reference evidence="20" key="5">
    <citation type="submission" date="2025-09" db="UniProtKB">
        <authorList>
            <consortium name="Ensembl"/>
        </authorList>
    </citation>
    <scope>IDENTIFICATION</scope>
</reference>
<dbReference type="GeneTree" id="ENSGT00940000163253"/>
<dbReference type="Ensembl" id="ENSCMIT00000026269.1">
    <property type="protein sequence ID" value="ENSCMIP00000025842.1"/>
    <property type="gene ID" value="ENSCMIG00000011344.1"/>
</dbReference>
<evidence type="ECO:0000256" key="9">
    <source>
        <dbReference type="ARBA" id="ARBA00023157"/>
    </source>
</evidence>
<dbReference type="SMART" id="SM00241">
    <property type="entry name" value="ZP"/>
    <property type="match status" value="1"/>
</dbReference>